<evidence type="ECO:0000256" key="4">
    <source>
        <dbReference type="ARBA" id="ARBA00023125"/>
    </source>
</evidence>
<keyword evidence="3" id="KW-0805">Transcription regulation</keyword>
<dbReference type="Proteomes" id="UP001630127">
    <property type="component" value="Unassembled WGS sequence"/>
</dbReference>
<dbReference type="Gene3D" id="3.30.730.10">
    <property type="entry name" value="AP2/ERF domain"/>
    <property type="match status" value="1"/>
</dbReference>
<keyword evidence="9" id="KW-1185">Reference proteome</keyword>
<dbReference type="SUPFAM" id="SSF54171">
    <property type="entry name" value="DNA-binding domain"/>
    <property type="match status" value="1"/>
</dbReference>
<feature type="domain" description="AP2/ERF" evidence="7">
    <location>
        <begin position="120"/>
        <end position="178"/>
    </location>
</feature>
<dbReference type="PANTHER" id="PTHR31190:SF374">
    <property type="entry name" value="AP2_ERF DOMAIN-CONTAINING PROTEIN"/>
    <property type="match status" value="1"/>
</dbReference>
<keyword evidence="4" id="KW-0238">DNA-binding</keyword>
<dbReference type="GO" id="GO:0006952">
    <property type="term" value="P:defense response"/>
    <property type="evidence" value="ECO:0007669"/>
    <property type="project" value="UniProtKB-KW"/>
</dbReference>
<dbReference type="PRINTS" id="PR00367">
    <property type="entry name" value="ETHRSPELEMNT"/>
</dbReference>
<dbReference type="PROSITE" id="PS51032">
    <property type="entry name" value="AP2_ERF"/>
    <property type="match status" value="1"/>
</dbReference>
<evidence type="ECO:0000313" key="9">
    <source>
        <dbReference type="Proteomes" id="UP001630127"/>
    </source>
</evidence>
<dbReference type="InterPro" id="IPR044808">
    <property type="entry name" value="ERF_plant"/>
</dbReference>
<keyword evidence="6" id="KW-0539">Nucleus</keyword>
<reference evidence="8 9" key="1">
    <citation type="submission" date="2024-11" db="EMBL/GenBank/DDBJ databases">
        <title>A near-complete genome assembly of Cinchona calisaya.</title>
        <authorList>
            <person name="Lian D.C."/>
            <person name="Zhao X.W."/>
            <person name="Wei L."/>
        </authorList>
    </citation>
    <scope>NUCLEOTIDE SEQUENCE [LARGE SCALE GENOMIC DNA]</scope>
    <source>
        <tissue evidence="8">Nenye</tissue>
    </source>
</reference>
<dbReference type="SMART" id="SM00380">
    <property type="entry name" value="AP2"/>
    <property type="match status" value="1"/>
</dbReference>
<name>A0ABD2ZLN4_9GENT</name>
<evidence type="ECO:0000259" key="7">
    <source>
        <dbReference type="PROSITE" id="PS51032"/>
    </source>
</evidence>
<evidence type="ECO:0000256" key="1">
    <source>
        <dbReference type="ARBA" id="ARBA00004123"/>
    </source>
</evidence>
<evidence type="ECO:0000313" key="8">
    <source>
        <dbReference type="EMBL" id="KAL3519908.1"/>
    </source>
</evidence>
<dbReference type="EMBL" id="JBJUIK010000008">
    <property type="protein sequence ID" value="KAL3519908.1"/>
    <property type="molecule type" value="Genomic_DNA"/>
</dbReference>
<proteinExistence type="predicted"/>
<accession>A0ABD2ZLN4</accession>
<evidence type="ECO:0000256" key="5">
    <source>
        <dbReference type="ARBA" id="ARBA00023163"/>
    </source>
</evidence>
<evidence type="ECO:0000256" key="6">
    <source>
        <dbReference type="ARBA" id="ARBA00023242"/>
    </source>
</evidence>
<comment type="subcellular location">
    <subcellularLocation>
        <location evidence="1">Nucleus</location>
    </subcellularLocation>
</comment>
<protein>
    <recommendedName>
        <fullName evidence="7">AP2/ERF domain-containing protein</fullName>
    </recommendedName>
</protein>
<dbReference type="AlphaFoldDB" id="A0ABD2ZLN4"/>
<dbReference type="GO" id="GO:0005634">
    <property type="term" value="C:nucleus"/>
    <property type="evidence" value="ECO:0007669"/>
    <property type="project" value="UniProtKB-SubCell"/>
</dbReference>
<dbReference type="PANTHER" id="PTHR31190">
    <property type="entry name" value="DNA-BINDING DOMAIN"/>
    <property type="match status" value="1"/>
</dbReference>
<evidence type="ECO:0000256" key="3">
    <source>
        <dbReference type="ARBA" id="ARBA00023015"/>
    </source>
</evidence>
<comment type="caution">
    <text evidence="8">The sequence shown here is derived from an EMBL/GenBank/DDBJ whole genome shotgun (WGS) entry which is preliminary data.</text>
</comment>
<keyword evidence="5" id="KW-0804">Transcription</keyword>
<organism evidence="8 9">
    <name type="scientific">Cinchona calisaya</name>
    <dbReference type="NCBI Taxonomy" id="153742"/>
    <lineage>
        <taxon>Eukaryota</taxon>
        <taxon>Viridiplantae</taxon>
        <taxon>Streptophyta</taxon>
        <taxon>Embryophyta</taxon>
        <taxon>Tracheophyta</taxon>
        <taxon>Spermatophyta</taxon>
        <taxon>Magnoliopsida</taxon>
        <taxon>eudicotyledons</taxon>
        <taxon>Gunneridae</taxon>
        <taxon>Pentapetalae</taxon>
        <taxon>asterids</taxon>
        <taxon>lamiids</taxon>
        <taxon>Gentianales</taxon>
        <taxon>Rubiaceae</taxon>
        <taxon>Cinchonoideae</taxon>
        <taxon>Cinchoneae</taxon>
        <taxon>Cinchona</taxon>
    </lineage>
</organism>
<dbReference type="GO" id="GO:0003677">
    <property type="term" value="F:DNA binding"/>
    <property type="evidence" value="ECO:0007669"/>
    <property type="project" value="UniProtKB-KW"/>
</dbReference>
<evidence type="ECO:0000256" key="2">
    <source>
        <dbReference type="ARBA" id="ARBA00022821"/>
    </source>
</evidence>
<dbReference type="Pfam" id="PF00847">
    <property type="entry name" value="AP2"/>
    <property type="match status" value="1"/>
</dbReference>
<dbReference type="InterPro" id="IPR036955">
    <property type="entry name" value="AP2/ERF_dom_sf"/>
</dbReference>
<dbReference type="CDD" id="cd00018">
    <property type="entry name" value="AP2"/>
    <property type="match status" value="1"/>
</dbReference>
<keyword evidence="2" id="KW-0611">Plant defense</keyword>
<dbReference type="FunFam" id="3.30.730.10:FF:000001">
    <property type="entry name" value="Ethylene-responsive transcription factor 2"/>
    <property type="match status" value="1"/>
</dbReference>
<gene>
    <name evidence="8" type="ORF">ACH5RR_018057</name>
</gene>
<dbReference type="InterPro" id="IPR016177">
    <property type="entry name" value="DNA-bd_dom_sf"/>
</dbReference>
<sequence length="281" mass="31652">MTLERDDHVSSDTILENVWANFIAKKEVESEQENIFESSQTWDDLPGLDSRSASILERLPSLGRFMSMGAEAWEELLNGVNLPNNTVSSRTDDIEDKCNSNKIDSEDNGVVKAEKVVTRHYRGVRRRPWGKYAAEIRDSSRKGARLWLGTFETAEAAAMAYDKAALRIRGPKAYLNFPLETVLEANMGTSNSNAQNYMDSSSTSYLTIDSISASVACGEIISSSRKRVLRDWDKMENSVISTVQPTPKRIENWEEILMSDIDVLEFQNLGSEYFETLLSLL</sequence>
<dbReference type="InterPro" id="IPR001471">
    <property type="entry name" value="AP2/ERF_dom"/>
</dbReference>